<dbReference type="Gene3D" id="3.40.50.300">
    <property type="entry name" value="P-loop containing nucleotide triphosphate hydrolases"/>
    <property type="match status" value="1"/>
</dbReference>
<evidence type="ECO:0000256" key="6">
    <source>
        <dbReference type="ARBA" id="ARBA00023004"/>
    </source>
</evidence>
<evidence type="ECO:0000256" key="1">
    <source>
        <dbReference type="ARBA" id="ARBA00022448"/>
    </source>
</evidence>
<dbReference type="FunFam" id="3.40.50.300:FF:000425">
    <property type="entry name" value="Probable ABC transporter, ATP-binding subunit"/>
    <property type="match status" value="1"/>
</dbReference>
<dbReference type="SUPFAM" id="SSF52540">
    <property type="entry name" value="P-loop containing nucleoside triphosphate hydrolases"/>
    <property type="match status" value="1"/>
</dbReference>
<dbReference type="GO" id="GO:0016887">
    <property type="term" value="F:ATP hydrolysis activity"/>
    <property type="evidence" value="ECO:0007669"/>
    <property type="project" value="InterPro"/>
</dbReference>
<reference evidence="11" key="1">
    <citation type="submission" date="2017-09" db="EMBL/GenBank/DDBJ databases">
        <authorList>
            <person name="Varghese N."/>
            <person name="Submissions S."/>
        </authorList>
    </citation>
    <scope>NUCLEOTIDE SEQUENCE [LARGE SCALE GENOMIC DNA]</scope>
    <source>
        <strain evidence="11">DSM 2913</strain>
    </source>
</reference>
<feature type="domain" description="ABC transporter" evidence="9">
    <location>
        <begin position="1"/>
        <end position="233"/>
    </location>
</feature>
<dbReference type="PROSITE" id="PS00211">
    <property type="entry name" value="ABC_TRANSPORTER_1"/>
    <property type="match status" value="1"/>
</dbReference>
<evidence type="ECO:0000256" key="5">
    <source>
        <dbReference type="ARBA" id="ARBA00022840"/>
    </source>
</evidence>
<keyword evidence="4" id="KW-0547">Nucleotide-binding</keyword>
<dbReference type="CDD" id="cd03259">
    <property type="entry name" value="ABC_Carb_Solutes_like"/>
    <property type="match status" value="1"/>
</dbReference>
<evidence type="ECO:0000256" key="8">
    <source>
        <dbReference type="ARBA" id="ARBA00023136"/>
    </source>
</evidence>
<accession>A0A285NZJ2</accession>
<protein>
    <submittedName>
        <fullName evidence="10">Molybdate transport system ATP-binding protein</fullName>
    </submittedName>
</protein>
<dbReference type="InterPro" id="IPR027417">
    <property type="entry name" value="P-loop_NTPase"/>
</dbReference>
<keyword evidence="5 10" id="KW-0067">ATP-binding</keyword>
<dbReference type="PANTHER" id="PTHR42781">
    <property type="entry name" value="SPERMIDINE/PUTRESCINE IMPORT ATP-BINDING PROTEIN POTA"/>
    <property type="match status" value="1"/>
</dbReference>
<dbReference type="GO" id="GO:0015697">
    <property type="term" value="P:quaternary ammonium group transport"/>
    <property type="evidence" value="ECO:0007669"/>
    <property type="project" value="UniProtKB-ARBA"/>
</dbReference>
<dbReference type="Proteomes" id="UP000218627">
    <property type="component" value="Unassembled WGS sequence"/>
</dbReference>
<evidence type="ECO:0000256" key="4">
    <source>
        <dbReference type="ARBA" id="ARBA00022741"/>
    </source>
</evidence>
<evidence type="ECO:0000256" key="7">
    <source>
        <dbReference type="ARBA" id="ARBA00023065"/>
    </source>
</evidence>
<name>A0A285NZJ2_9AQUI</name>
<dbReference type="PANTHER" id="PTHR42781:SF4">
    <property type="entry name" value="SPERMIDINE_PUTRESCINE IMPORT ATP-BINDING PROTEIN POTA"/>
    <property type="match status" value="1"/>
</dbReference>
<evidence type="ECO:0000313" key="10">
    <source>
        <dbReference type="EMBL" id="SNZ13326.1"/>
    </source>
</evidence>
<dbReference type="InterPro" id="IPR003439">
    <property type="entry name" value="ABC_transporter-like_ATP-bd"/>
</dbReference>
<keyword evidence="3" id="KW-0410">Iron transport</keyword>
<evidence type="ECO:0000256" key="3">
    <source>
        <dbReference type="ARBA" id="ARBA00022496"/>
    </source>
</evidence>
<keyword evidence="1" id="KW-0813">Transport</keyword>
<organism evidence="10 11">
    <name type="scientific">Hydrogenobacter hydrogenophilus</name>
    <dbReference type="NCBI Taxonomy" id="35835"/>
    <lineage>
        <taxon>Bacteria</taxon>
        <taxon>Pseudomonadati</taxon>
        <taxon>Aquificota</taxon>
        <taxon>Aquificia</taxon>
        <taxon>Aquificales</taxon>
        <taxon>Aquificaceae</taxon>
        <taxon>Hydrogenobacter</taxon>
    </lineage>
</organism>
<dbReference type="EMBL" id="OBEN01000002">
    <property type="protein sequence ID" value="SNZ13326.1"/>
    <property type="molecule type" value="Genomic_DNA"/>
</dbReference>
<keyword evidence="2" id="KW-1003">Cell membrane</keyword>
<evidence type="ECO:0000313" key="11">
    <source>
        <dbReference type="Proteomes" id="UP000218627"/>
    </source>
</evidence>
<proteinExistence type="predicted"/>
<dbReference type="InterPro" id="IPR017871">
    <property type="entry name" value="ABC_transporter-like_CS"/>
</dbReference>
<dbReference type="PROSITE" id="PS50893">
    <property type="entry name" value="ABC_TRANSPORTER_2"/>
    <property type="match status" value="1"/>
</dbReference>
<keyword evidence="8" id="KW-0472">Membrane</keyword>
<sequence>MIRLDVKKRLHGAKGDFVLKVELEVKEGDFLVVFGPSGSGKTTLLRMIAGLEKPDEGYIEVKGKVWFDFQKGINLPPQKRDVGFVFQDYALFPNMSVFENIAFGMKRRDKDKIMELLRMAGMEHLANRNPTSLSGGQKQRVALLRALAREPSILLLDEPLSALDHQTAQVLREEIKNFHKNYGITVIMVSHDKEDAFKLANRVVYLLEGKVLAEGTPKEVLFSRRSSPKFSLNAILLEKTYTDVVCVLTLAIGSELVQVVVDKDTAEELSVGDTVLVSAKAFVPVVRKIHSPHLKT</sequence>
<keyword evidence="6" id="KW-0408">Iron</keyword>
<dbReference type="InterPro" id="IPR003593">
    <property type="entry name" value="AAA+_ATPase"/>
</dbReference>
<evidence type="ECO:0000259" key="9">
    <source>
        <dbReference type="PROSITE" id="PS50893"/>
    </source>
</evidence>
<evidence type="ECO:0000256" key="2">
    <source>
        <dbReference type="ARBA" id="ARBA00022475"/>
    </source>
</evidence>
<keyword evidence="11" id="KW-1185">Reference proteome</keyword>
<dbReference type="GO" id="GO:0016020">
    <property type="term" value="C:membrane"/>
    <property type="evidence" value="ECO:0007669"/>
    <property type="project" value="InterPro"/>
</dbReference>
<gene>
    <name evidence="10" type="ORF">SAMN06265353_0701</name>
</gene>
<dbReference type="GO" id="GO:0015408">
    <property type="term" value="F:ABC-type ferric iron transporter activity"/>
    <property type="evidence" value="ECO:0007669"/>
    <property type="project" value="InterPro"/>
</dbReference>
<dbReference type="Pfam" id="PF00005">
    <property type="entry name" value="ABC_tran"/>
    <property type="match status" value="1"/>
</dbReference>
<dbReference type="AlphaFoldDB" id="A0A285NZJ2"/>
<keyword evidence="7" id="KW-0406">Ion transport</keyword>
<dbReference type="InterPro" id="IPR015853">
    <property type="entry name" value="ABC_transpr_FbpC"/>
</dbReference>
<dbReference type="SMART" id="SM00382">
    <property type="entry name" value="AAA"/>
    <property type="match status" value="1"/>
</dbReference>
<dbReference type="InterPro" id="IPR050093">
    <property type="entry name" value="ABC_SmlMolc_Importer"/>
</dbReference>
<dbReference type="OrthoDB" id="9802264at2"/>
<dbReference type="GO" id="GO:0005524">
    <property type="term" value="F:ATP binding"/>
    <property type="evidence" value="ECO:0007669"/>
    <property type="project" value="UniProtKB-KW"/>
</dbReference>